<proteinExistence type="predicted"/>
<protein>
    <submittedName>
        <fullName evidence="1">Uncharacterized protein</fullName>
    </submittedName>
</protein>
<sequence>MCNLKPIKDQSS</sequence>
<organism evidence="1">
    <name type="scientific">Anguilla anguilla</name>
    <name type="common">European freshwater eel</name>
    <name type="synonym">Muraena anguilla</name>
    <dbReference type="NCBI Taxonomy" id="7936"/>
    <lineage>
        <taxon>Eukaryota</taxon>
        <taxon>Metazoa</taxon>
        <taxon>Chordata</taxon>
        <taxon>Craniata</taxon>
        <taxon>Vertebrata</taxon>
        <taxon>Euteleostomi</taxon>
        <taxon>Actinopterygii</taxon>
        <taxon>Neopterygii</taxon>
        <taxon>Teleostei</taxon>
        <taxon>Anguilliformes</taxon>
        <taxon>Anguillidae</taxon>
        <taxon>Anguilla</taxon>
    </lineage>
</organism>
<reference evidence="1" key="1">
    <citation type="submission" date="2014-11" db="EMBL/GenBank/DDBJ databases">
        <authorList>
            <person name="Amaro Gonzalez C."/>
        </authorList>
    </citation>
    <scope>NUCLEOTIDE SEQUENCE</scope>
</reference>
<accession>A0A0E9QUJ4</accession>
<dbReference type="EMBL" id="GBXM01099326">
    <property type="protein sequence ID" value="JAH09251.1"/>
    <property type="molecule type" value="Transcribed_RNA"/>
</dbReference>
<name>A0A0E9QUJ4_ANGAN</name>
<evidence type="ECO:0000313" key="1">
    <source>
        <dbReference type="EMBL" id="JAH20117.1"/>
    </source>
</evidence>
<dbReference type="EMBL" id="GBXM01088460">
    <property type="protein sequence ID" value="JAH20117.1"/>
    <property type="molecule type" value="Transcribed_RNA"/>
</dbReference>
<reference evidence="1" key="2">
    <citation type="journal article" date="2015" name="Fish Shellfish Immunol.">
        <title>Early steps in the European eel (Anguilla anguilla)-Vibrio vulnificus interaction in the gills: Role of the RtxA13 toxin.</title>
        <authorList>
            <person name="Callol A."/>
            <person name="Pajuelo D."/>
            <person name="Ebbesson L."/>
            <person name="Teles M."/>
            <person name="MacKenzie S."/>
            <person name="Amaro C."/>
        </authorList>
    </citation>
    <scope>NUCLEOTIDE SEQUENCE</scope>
</reference>